<evidence type="ECO:0000256" key="4">
    <source>
        <dbReference type="SAM" id="MobiDB-lite"/>
    </source>
</evidence>
<dbReference type="GO" id="GO:0000423">
    <property type="term" value="P:mitophagy"/>
    <property type="evidence" value="ECO:0007669"/>
    <property type="project" value="TreeGrafter"/>
</dbReference>
<dbReference type="InterPro" id="IPR018731">
    <property type="entry name" value="Atg13_N"/>
</dbReference>
<evidence type="ECO:0000256" key="2">
    <source>
        <dbReference type="ARBA" id="ARBA00023006"/>
    </source>
</evidence>
<feature type="region of interest" description="Disordered" evidence="4">
    <location>
        <begin position="183"/>
        <end position="211"/>
    </location>
</feature>
<dbReference type="OrthoDB" id="70161at2759"/>
<feature type="region of interest" description="Disordered" evidence="4">
    <location>
        <begin position="241"/>
        <end position="267"/>
    </location>
</feature>
<keyword evidence="7" id="KW-1185">Reference proteome</keyword>
<dbReference type="PANTHER" id="PTHR13430:SF4">
    <property type="entry name" value="AUTOPHAGY-RELATED PROTEIN 13"/>
    <property type="match status" value="1"/>
</dbReference>
<evidence type="ECO:0000259" key="5">
    <source>
        <dbReference type="Pfam" id="PF10033"/>
    </source>
</evidence>
<gene>
    <name evidence="6" type="ORF">EWM64_g6743</name>
</gene>
<evidence type="ECO:0000313" key="6">
    <source>
        <dbReference type="EMBL" id="TFY77267.1"/>
    </source>
</evidence>
<evidence type="ECO:0000313" key="7">
    <source>
        <dbReference type="Proteomes" id="UP000298061"/>
    </source>
</evidence>
<keyword evidence="2 3" id="KW-0072">Autophagy</keyword>
<dbReference type="GO" id="GO:0005829">
    <property type="term" value="C:cytosol"/>
    <property type="evidence" value="ECO:0007669"/>
    <property type="project" value="TreeGrafter"/>
</dbReference>
<accession>A0A4Y9ZT83</accession>
<comment type="caution">
    <text evidence="6">The sequence shown here is derived from an EMBL/GenBank/DDBJ whole genome shotgun (WGS) entry which is preliminary data.</text>
</comment>
<dbReference type="GO" id="GO:1990316">
    <property type="term" value="C:Atg1/ULK1 kinase complex"/>
    <property type="evidence" value="ECO:0007669"/>
    <property type="project" value="InterPro"/>
</dbReference>
<reference evidence="6 7" key="1">
    <citation type="submission" date="2019-02" db="EMBL/GenBank/DDBJ databases">
        <title>Genome sequencing of the rare red list fungi Hericium alpestre (H. flagellum).</title>
        <authorList>
            <person name="Buettner E."/>
            <person name="Kellner H."/>
        </authorList>
    </citation>
    <scope>NUCLEOTIDE SEQUENCE [LARGE SCALE GENOMIC DNA]</scope>
    <source>
        <strain evidence="6 7">DSM 108284</strain>
    </source>
</reference>
<dbReference type="InterPro" id="IPR040182">
    <property type="entry name" value="ATG13"/>
</dbReference>
<evidence type="ECO:0000256" key="1">
    <source>
        <dbReference type="ARBA" id="ARBA00005246"/>
    </source>
</evidence>
<evidence type="ECO:0000256" key="3">
    <source>
        <dbReference type="RuleBase" id="RU361214"/>
    </source>
</evidence>
<feature type="domain" description="Autophagy-related protein 13 N-terminal" evidence="5">
    <location>
        <begin position="14"/>
        <end position="223"/>
    </location>
</feature>
<sequence length="352" mass="38487">MSNDIQKADQIAHRAYTKLALLVHHARATSSASSQSVKWEKWFNLETPDTDVYKDHLRPYRTVSAAPPPSFEIQVLLAVPAVTPNQVLVYREQPNAPRIRIDPVPRFILLESWSLAFVPRNSPPDPESDPVPSTIYKHGIGLFRSVFTLLHVLPAYKLSKRLHRRNGAFGIVVRIAGSEPDDGILRFGSPPSSSQAPLPTTSRTLPPLPHPSGALTLTLTHLTSPSHFVVDDLESVLSSRFFSDEPPRQPLPPDGPEDDGSGEEVPFTPTLVKNQARESLPGSAFFVSLRRSGAAAYTSAPNRPSVQVLHALYLKLALTIGPFAVRFAPTDLAARARAATLPASRQSTTFAN</sequence>
<dbReference type="GO" id="GO:0000407">
    <property type="term" value="C:phagophore assembly site"/>
    <property type="evidence" value="ECO:0007669"/>
    <property type="project" value="TreeGrafter"/>
</dbReference>
<feature type="non-terminal residue" evidence="6">
    <location>
        <position position="352"/>
    </location>
</feature>
<dbReference type="InterPro" id="IPR036570">
    <property type="entry name" value="HORMA_dom_sf"/>
</dbReference>
<dbReference type="PANTHER" id="PTHR13430">
    <property type="match status" value="1"/>
</dbReference>
<protein>
    <recommendedName>
        <fullName evidence="3">Autophagy-related protein 13</fullName>
    </recommendedName>
</protein>
<organism evidence="6 7">
    <name type="scientific">Hericium alpestre</name>
    <dbReference type="NCBI Taxonomy" id="135208"/>
    <lineage>
        <taxon>Eukaryota</taxon>
        <taxon>Fungi</taxon>
        <taxon>Dikarya</taxon>
        <taxon>Basidiomycota</taxon>
        <taxon>Agaricomycotina</taxon>
        <taxon>Agaricomycetes</taxon>
        <taxon>Russulales</taxon>
        <taxon>Hericiaceae</taxon>
        <taxon>Hericium</taxon>
    </lineage>
</organism>
<dbReference type="Gene3D" id="3.30.900.10">
    <property type="entry name" value="HORMA domain"/>
    <property type="match status" value="1"/>
</dbReference>
<dbReference type="STRING" id="135208.A0A4Y9ZT83"/>
<dbReference type="EMBL" id="SFCI01000958">
    <property type="protein sequence ID" value="TFY77267.1"/>
    <property type="molecule type" value="Genomic_DNA"/>
</dbReference>
<dbReference type="AlphaFoldDB" id="A0A4Y9ZT83"/>
<dbReference type="Proteomes" id="UP000298061">
    <property type="component" value="Unassembled WGS sequence"/>
</dbReference>
<dbReference type="Pfam" id="PF10033">
    <property type="entry name" value="ATG13"/>
    <property type="match status" value="1"/>
</dbReference>
<dbReference type="GO" id="GO:0034727">
    <property type="term" value="P:piecemeal microautophagy of the nucleus"/>
    <property type="evidence" value="ECO:0007669"/>
    <property type="project" value="TreeGrafter"/>
</dbReference>
<name>A0A4Y9ZT83_9AGAM</name>
<comment type="similarity">
    <text evidence="1 3">Belongs to the ATG13 family. Fungi subfamily.</text>
</comment>
<proteinExistence type="inferred from homology"/>
<dbReference type="GO" id="GO:0034497">
    <property type="term" value="P:protein localization to phagophore assembly site"/>
    <property type="evidence" value="ECO:0007669"/>
    <property type="project" value="TreeGrafter"/>
</dbReference>